<name>A0A4Y8CVC8_9HELO</name>
<dbReference type="PANTHER" id="PTHR47250">
    <property type="entry name" value="HISTONE-LYSINE N-METHYLTRANSFERASE SET-6"/>
    <property type="match status" value="1"/>
</dbReference>
<dbReference type="OrthoDB" id="308383at2759"/>
<dbReference type="STRING" id="38488.A0A4Y8CVC8"/>
<feature type="domain" description="SET" evidence="1">
    <location>
        <begin position="471"/>
        <end position="577"/>
    </location>
</feature>
<dbReference type="Pfam" id="PF00856">
    <property type="entry name" value="SET"/>
    <property type="match status" value="1"/>
</dbReference>
<accession>A0A4Y8CVC8</accession>
<sequence length="607" mass="67953">MVPSKAIQDLVTILRHDFTVELNASLASLPPQSSTCLKIHAEICIDPSVPQDDIGGQKSQPIYLGSISLDQAEAHESFNQQLTTPVATDLSFLPNHSITEGLGSTHNAPELSNIHQTCPLEKKRKTIGGLTIKRGSCDGIPDDSSSSSQVDGSALRQLQTESRVFPQRKKRNGYGIHQLQPSSVEKFVAGVWKQIYSNVELAPISMDSDCVPMIASGGPNFETFRAINSLCLKITTIARRCRSLETIIQAHWVDCFDHRVKEIGIQNPFLSNTETRMLALREACTILKWSEKELRNRLLSLTNERAIWRGYKEIKDVGGWACLAFAGSGIYRFCKYRVGFENNLATRLERLQSSLEVAADTIHPEWRKLLKFIGIESQLAYTGHPHDWVVCDATKPVTLKSTYTQWDPNFEFSHVEESVMDEAAWGIADPRILEVASATSCHDCGYLQSNDTSINECRCFPELYGCCKALPPVQVFRTPLGMNNGIITRCDFARGSAIGEFVGLITKGMEDKDVMQSKSTKNQYQIYQGRMGNYTRFVNHSCAPNSQFQKFYWLGTERIVLVSKGVEAEKEITVDYSHEYWKGLDKDCLCGELCCRYARGRARSSAI</sequence>
<dbReference type="InterPro" id="IPR046341">
    <property type="entry name" value="SET_dom_sf"/>
</dbReference>
<dbReference type="Gene3D" id="2.170.270.10">
    <property type="entry name" value="SET domain"/>
    <property type="match status" value="1"/>
</dbReference>
<dbReference type="InterPro" id="IPR001214">
    <property type="entry name" value="SET_dom"/>
</dbReference>
<reference evidence="2 3" key="1">
    <citation type="submission" date="2017-11" db="EMBL/GenBank/DDBJ databases">
        <title>Comparative genomics of Botrytis spp.</title>
        <authorList>
            <person name="Valero-Jimenez C.A."/>
            <person name="Tapia P."/>
            <person name="Veloso J."/>
            <person name="Silva-Moreno E."/>
            <person name="Staats M."/>
            <person name="Valdes J.H."/>
            <person name="Van Kan J.A.L."/>
        </authorList>
    </citation>
    <scope>NUCLEOTIDE SEQUENCE [LARGE SCALE GENOMIC DNA]</scope>
    <source>
        <strain evidence="2 3">MUCL2830</strain>
    </source>
</reference>
<dbReference type="Proteomes" id="UP000297299">
    <property type="component" value="Unassembled WGS sequence"/>
</dbReference>
<evidence type="ECO:0000313" key="3">
    <source>
        <dbReference type="Proteomes" id="UP000297299"/>
    </source>
</evidence>
<dbReference type="SMART" id="SM00317">
    <property type="entry name" value="SET"/>
    <property type="match status" value="1"/>
</dbReference>
<proteinExistence type="predicted"/>
<dbReference type="AlphaFoldDB" id="A0A4Y8CVC8"/>
<dbReference type="InterPro" id="IPR053105">
    <property type="entry name" value="Class_V-like_SAM-MTase"/>
</dbReference>
<keyword evidence="3" id="KW-1185">Reference proteome</keyword>
<organism evidence="2 3">
    <name type="scientific">Botryotinia calthae</name>
    <dbReference type="NCBI Taxonomy" id="38488"/>
    <lineage>
        <taxon>Eukaryota</taxon>
        <taxon>Fungi</taxon>
        <taxon>Dikarya</taxon>
        <taxon>Ascomycota</taxon>
        <taxon>Pezizomycotina</taxon>
        <taxon>Leotiomycetes</taxon>
        <taxon>Helotiales</taxon>
        <taxon>Sclerotiniaceae</taxon>
        <taxon>Botryotinia</taxon>
    </lineage>
</organism>
<comment type="caution">
    <text evidence="2">The sequence shown here is derived from an EMBL/GenBank/DDBJ whole genome shotgun (WGS) entry which is preliminary data.</text>
</comment>
<protein>
    <recommendedName>
        <fullName evidence="1">SET domain-containing protein</fullName>
    </recommendedName>
</protein>
<dbReference type="PROSITE" id="PS50280">
    <property type="entry name" value="SET"/>
    <property type="match status" value="1"/>
</dbReference>
<evidence type="ECO:0000313" key="2">
    <source>
        <dbReference type="EMBL" id="TEY50332.1"/>
    </source>
</evidence>
<gene>
    <name evidence="2" type="ORF">BOTCAL_0278g00180</name>
</gene>
<dbReference type="EMBL" id="PHWZ01000277">
    <property type="protein sequence ID" value="TEY50332.1"/>
    <property type="molecule type" value="Genomic_DNA"/>
</dbReference>
<dbReference type="SUPFAM" id="SSF82199">
    <property type="entry name" value="SET domain"/>
    <property type="match status" value="1"/>
</dbReference>
<evidence type="ECO:0000259" key="1">
    <source>
        <dbReference type="PROSITE" id="PS50280"/>
    </source>
</evidence>
<dbReference type="PANTHER" id="PTHR47250:SF3">
    <property type="entry name" value="HISTONE-LYSINE N-METHYLTRANSFERASE SET-6"/>
    <property type="match status" value="1"/>
</dbReference>